<name>K6WET3_9ACTN</name>
<evidence type="ECO:0000256" key="1">
    <source>
        <dbReference type="SAM" id="MobiDB-lite"/>
    </source>
</evidence>
<reference evidence="3 4" key="1">
    <citation type="submission" date="2012-08" db="EMBL/GenBank/DDBJ databases">
        <title>Whole genome shotgun sequence of Gordonia rhizosphera NBRC 16068.</title>
        <authorList>
            <person name="Takarada H."/>
            <person name="Isaki S."/>
            <person name="Hosoyama A."/>
            <person name="Tsuchikane K."/>
            <person name="Katsumata H."/>
            <person name="Baba S."/>
            <person name="Ohji S."/>
            <person name="Yamazaki S."/>
            <person name="Fujita N."/>
        </authorList>
    </citation>
    <scope>NUCLEOTIDE SEQUENCE [LARGE SCALE GENOMIC DNA]</scope>
    <source>
        <strain evidence="3 4">NBRC 16068</strain>
    </source>
</reference>
<accession>K6WET3</accession>
<evidence type="ECO:0000313" key="4">
    <source>
        <dbReference type="Proteomes" id="UP000008363"/>
    </source>
</evidence>
<feature type="region of interest" description="Disordered" evidence="1">
    <location>
        <begin position="351"/>
        <end position="371"/>
    </location>
</feature>
<dbReference type="Proteomes" id="UP000008363">
    <property type="component" value="Unassembled WGS sequence"/>
</dbReference>
<dbReference type="STRING" id="1108045.GORHZ_115_00510"/>
<comment type="caution">
    <text evidence="3">The sequence shown here is derived from an EMBL/GenBank/DDBJ whole genome shotgun (WGS) entry which is preliminary data.</text>
</comment>
<gene>
    <name evidence="3" type="ORF">GORHZ_115_00510</name>
</gene>
<keyword evidence="4" id="KW-1185">Reference proteome</keyword>
<evidence type="ECO:0000313" key="3">
    <source>
        <dbReference type="EMBL" id="GAB90697.1"/>
    </source>
</evidence>
<feature type="compositionally biased region" description="Basic residues" evidence="1">
    <location>
        <begin position="505"/>
        <end position="527"/>
    </location>
</feature>
<proteinExistence type="predicted"/>
<sequence>MPSSVGSSAETPLWRGLPADYVGDIDLDQADDADINDLLLGMTDIDRGHSYLSYTDYRYAAVLFDHLVATREHTDGYVVDGFADAATRIAQLRTMTRHQAEVLLDEAITLRDRLPNVLECLGDGVITQRQARTIITGTDLIDGQDYAPLVDAQIAARLRAGSYSAQRLRDMVDRIIFRQDPDAVRQRRKDALDRRGVWLDNRRDGTAELTGVMSAENARIAYANIETVAARVCAHDGRTKNQRLSDAEFALLSGSDFTCECGRDDCPITAATLDLDTNPDTDSDGDGERGSAGSTAVVAVAAKVVIHVVTDEATLAGRADNPGYMDGHGVIDGAHVRELAARPDARIAHLIPPGTPMNPDGTFTLPGSLPSDPYRPTTALDTFIRIRHGYCSEPGCGKSAWECDGEHVGEYNHDNPAAGGQTTSENMNPKCRPWHLLKTFGGWLDDMWRDASGRLRTQSITPEGLVIDGEAETLEDLFPGLRRMRFTAPPHAPPPDSSHNPQRPTRTRSRTANKHARRRAERNRNRKRNNEGPPPPF</sequence>
<dbReference type="eggNOG" id="COG1403">
    <property type="taxonomic scope" value="Bacteria"/>
</dbReference>
<dbReference type="EMBL" id="BAHC01000115">
    <property type="protein sequence ID" value="GAB90697.1"/>
    <property type="molecule type" value="Genomic_DNA"/>
</dbReference>
<feature type="domain" description="DUF222" evidence="2">
    <location>
        <begin position="66"/>
        <end position="348"/>
    </location>
</feature>
<dbReference type="AlphaFoldDB" id="K6WET3"/>
<dbReference type="RefSeq" id="WP_006333733.1">
    <property type="nucleotide sequence ID" value="NZ_BAHC01000115.1"/>
</dbReference>
<protein>
    <recommendedName>
        <fullName evidence="2">DUF222 domain-containing protein</fullName>
    </recommendedName>
</protein>
<organism evidence="3 4">
    <name type="scientific">Gordonia rhizosphera NBRC 16068</name>
    <dbReference type="NCBI Taxonomy" id="1108045"/>
    <lineage>
        <taxon>Bacteria</taxon>
        <taxon>Bacillati</taxon>
        <taxon>Actinomycetota</taxon>
        <taxon>Actinomycetes</taxon>
        <taxon>Mycobacteriales</taxon>
        <taxon>Gordoniaceae</taxon>
        <taxon>Gordonia</taxon>
    </lineage>
</organism>
<evidence type="ECO:0000259" key="2">
    <source>
        <dbReference type="Pfam" id="PF02720"/>
    </source>
</evidence>
<dbReference type="InterPro" id="IPR003870">
    <property type="entry name" value="DUF222"/>
</dbReference>
<dbReference type="Pfam" id="PF02720">
    <property type="entry name" value="DUF222"/>
    <property type="match status" value="1"/>
</dbReference>
<feature type="region of interest" description="Disordered" evidence="1">
    <location>
        <begin position="484"/>
        <end position="537"/>
    </location>
</feature>